<keyword evidence="2" id="KW-0255">Endonuclease</keyword>
<dbReference type="Pfam" id="PF01844">
    <property type="entry name" value="HNH"/>
    <property type="match status" value="1"/>
</dbReference>
<keyword evidence="2" id="KW-0540">Nuclease</keyword>
<gene>
    <name evidence="2" type="ORF">FCI23_53110</name>
</gene>
<evidence type="ECO:0000313" key="2">
    <source>
        <dbReference type="EMBL" id="TJZ94714.1"/>
    </source>
</evidence>
<dbReference type="GO" id="GO:0004519">
    <property type="term" value="F:endonuclease activity"/>
    <property type="evidence" value="ECO:0007669"/>
    <property type="project" value="UniProtKB-KW"/>
</dbReference>
<dbReference type="Proteomes" id="UP000305778">
    <property type="component" value="Unassembled WGS sequence"/>
</dbReference>
<dbReference type="EMBL" id="SUMC01000204">
    <property type="protein sequence ID" value="TJZ94714.1"/>
    <property type="molecule type" value="Genomic_DNA"/>
</dbReference>
<dbReference type="GO" id="GO:0008270">
    <property type="term" value="F:zinc ion binding"/>
    <property type="evidence" value="ECO:0007669"/>
    <property type="project" value="InterPro"/>
</dbReference>
<dbReference type="OrthoDB" id="9802640at2"/>
<feature type="domain" description="HNH nuclease" evidence="1">
    <location>
        <begin position="12"/>
        <end position="62"/>
    </location>
</feature>
<evidence type="ECO:0000259" key="1">
    <source>
        <dbReference type="SMART" id="SM00507"/>
    </source>
</evidence>
<dbReference type="Gene3D" id="1.10.30.50">
    <property type="match status" value="1"/>
</dbReference>
<dbReference type="InterPro" id="IPR002711">
    <property type="entry name" value="HNH"/>
</dbReference>
<keyword evidence="2" id="KW-0378">Hydrolase</keyword>
<organism evidence="2 3">
    <name type="scientific">Actinacidiphila oryziradicis</name>
    <dbReference type="NCBI Taxonomy" id="2571141"/>
    <lineage>
        <taxon>Bacteria</taxon>
        <taxon>Bacillati</taxon>
        <taxon>Actinomycetota</taxon>
        <taxon>Actinomycetes</taxon>
        <taxon>Kitasatosporales</taxon>
        <taxon>Streptomycetaceae</taxon>
        <taxon>Actinacidiphila</taxon>
    </lineage>
</organism>
<evidence type="ECO:0000313" key="3">
    <source>
        <dbReference type="Proteomes" id="UP000305778"/>
    </source>
</evidence>
<dbReference type="InterPro" id="IPR003615">
    <property type="entry name" value="HNH_nuc"/>
</dbReference>
<keyword evidence="3" id="KW-1185">Reference proteome</keyword>
<reference evidence="2 3" key="1">
    <citation type="submission" date="2019-04" db="EMBL/GenBank/DDBJ databases">
        <title>Streptomyces oryziradicis sp. nov., a novel actinomycete isolated from rhizosphere soil of rice (Oryza sativa L.).</title>
        <authorList>
            <person name="Li C."/>
        </authorList>
    </citation>
    <scope>NUCLEOTIDE SEQUENCE [LARGE SCALE GENOMIC DNA]</scope>
    <source>
        <strain evidence="2 3">NEAU-C40</strain>
    </source>
</reference>
<dbReference type="GO" id="GO:0003676">
    <property type="term" value="F:nucleic acid binding"/>
    <property type="evidence" value="ECO:0007669"/>
    <property type="project" value="InterPro"/>
</dbReference>
<dbReference type="SMART" id="SM00507">
    <property type="entry name" value="HNHc"/>
    <property type="match status" value="1"/>
</dbReference>
<dbReference type="AlphaFoldDB" id="A0A4U0S2D7"/>
<sequence>MPDGRPDIPAAMKRAVLIEAGHRCAIPTCKAVPVEFAHIVPWAQVQGHTFDNLIALCPTCHRRYDNGDIDRVAMRQYKANLAVVNSRYGDLEQRILEAYAEDPENGKTFMLHATSLLHVRYLLRDGLIADVATATPSTRMTVEDLKRFATFEMYHMFMITEEGAKFAQRWRDAQSLA</sequence>
<accession>A0A4U0S2D7</accession>
<dbReference type="CDD" id="cd00085">
    <property type="entry name" value="HNHc"/>
    <property type="match status" value="1"/>
</dbReference>
<comment type="caution">
    <text evidence="2">The sequence shown here is derived from an EMBL/GenBank/DDBJ whole genome shotgun (WGS) entry which is preliminary data.</text>
</comment>
<name>A0A4U0S2D7_9ACTN</name>
<protein>
    <submittedName>
        <fullName evidence="2">HNH endonuclease</fullName>
    </submittedName>
</protein>
<proteinExistence type="predicted"/>